<protein>
    <submittedName>
        <fullName evidence="2">FAD/NAD(P)-binding domain-containing protein</fullName>
    </submittedName>
</protein>
<dbReference type="EMBL" id="MU006235">
    <property type="protein sequence ID" value="KAF2822277.1"/>
    <property type="molecule type" value="Genomic_DNA"/>
</dbReference>
<evidence type="ECO:0000313" key="3">
    <source>
        <dbReference type="Proteomes" id="UP000799424"/>
    </source>
</evidence>
<accession>A0A6A6ZPQ2</accession>
<dbReference type="OrthoDB" id="5046242at2759"/>
<dbReference type="Proteomes" id="UP000799424">
    <property type="component" value="Unassembled WGS sequence"/>
</dbReference>
<name>A0A6A6ZPQ2_9PLEO</name>
<dbReference type="GO" id="GO:0050660">
    <property type="term" value="F:flavin adenine dinucleotide binding"/>
    <property type="evidence" value="ECO:0007669"/>
    <property type="project" value="TreeGrafter"/>
</dbReference>
<evidence type="ECO:0000259" key="1">
    <source>
        <dbReference type="Pfam" id="PF01593"/>
    </source>
</evidence>
<dbReference type="PANTHER" id="PTHR10742:SF414">
    <property type="entry name" value="CONTAINING AMINE OXIDASE, PUTATIVE (AFU_ORTHOLOGUE AFUA_3G12150)-RELATED"/>
    <property type="match status" value="1"/>
</dbReference>
<dbReference type="GO" id="GO:0016491">
    <property type="term" value="F:oxidoreductase activity"/>
    <property type="evidence" value="ECO:0007669"/>
    <property type="project" value="InterPro"/>
</dbReference>
<dbReference type="SUPFAM" id="SSF51905">
    <property type="entry name" value="FAD/NAD(P)-binding domain"/>
    <property type="match status" value="1"/>
</dbReference>
<dbReference type="GO" id="GO:0003682">
    <property type="term" value="F:chromatin binding"/>
    <property type="evidence" value="ECO:0007669"/>
    <property type="project" value="TreeGrafter"/>
</dbReference>
<dbReference type="AlphaFoldDB" id="A0A6A6ZPQ2"/>
<dbReference type="GO" id="GO:0006338">
    <property type="term" value="P:chromatin remodeling"/>
    <property type="evidence" value="ECO:0007669"/>
    <property type="project" value="TreeGrafter"/>
</dbReference>
<proteinExistence type="predicted"/>
<gene>
    <name evidence="2" type="ORF">CC86DRAFT_301661</name>
</gene>
<dbReference type="InterPro" id="IPR050281">
    <property type="entry name" value="Flavin_monoamine_oxidase"/>
</dbReference>
<sequence length="530" mass="58475">MIRRAVGKIPHVCVVGAGVAGLRCADVLLQHGAKVTVLEGRDRVGGRLCQSDALGYKVDLGPNWIHGTDHNPILDLAKQTKTLIMNWDGRQSVSDHLGNQMSEKEAAENSEVVWSIIEKAMKYSNAESATIPTQRSLYNFFEEQVEKIFGGVADEAKKKQQTILRMAEMWGAFVGSPIQTQSLKFFWLEECIDGENLFVAETYHKILQKIAEPALKADVRLKQKVTKIIFKEEDGHPKVTVDIQGEDSLAFDEVVMTAPLGWLKKNMSVFEPELPERLRQGIKAIGYGHLDKVYITFPTAFWNESNSSTAISAKATRDQNIPNVTATTAPLHQTLSDADSTASQITPAHYPGFTHWTAPIYAPDTNPKHWPQEAVNLAALPGSTAHPTLLFYIYGPTSLHIASLLSSTPASEHIQLLTSFFEPYYSRLPNYIPSHKPKAILATNWASDEFAGYGSYSNFQTGLEKGDEDIEAMRNGVPERGVWIAGEHTAPFVALGTVTGAWWAGEGVAGRIVDAYGLKKGDEEVRGRKE</sequence>
<evidence type="ECO:0000313" key="2">
    <source>
        <dbReference type="EMBL" id="KAF2822277.1"/>
    </source>
</evidence>
<keyword evidence="3" id="KW-1185">Reference proteome</keyword>
<feature type="domain" description="Amine oxidase" evidence="1">
    <location>
        <begin position="19"/>
        <end position="512"/>
    </location>
</feature>
<dbReference type="SUPFAM" id="SSF54373">
    <property type="entry name" value="FAD-linked reductases, C-terminal domain"/>
    <property type="match status" value="1"/>
</dbReference>
<dbReference type="Gene3D" id="3.50.50.60">
    <property type="entry name" value="FAD/NAD(P)-binding domain"/>
    <property type="match status" value="1"/>
</dbReference>
<dbReference type="PRINTS" id="PR00419">
    <property type="entry name" value="ADXRDTASE"/>
</dbReference>
<reference evidence="2" key="1">
    <citation type="journal article" date="2020" name="Stud. Mycol.">
        <title>101 Dothideomycetes genomes: a test case for predicting lifestyles and emergence of pathogens.</title>
        <authorList>
            <person name="Haridas S."/>
            <person name="Albert R."/>
            <person name="Binder M."/>
            <person name="Bloem J."/>
            <person name="Labutti K."/>
            <person name="Salamov A."/>
            <person name="Andreopoulos B."/>
            <person name="Baker S."/>
            <person name="Barry K."/>
            <person name="Bills G."/>
            <person name="Bluhm B."/>
            <person name="Cannon C."/>
            <person name="Castanera R."/>
            <person name="Culley D."/>
            <person name="Daum C."/>
            <person name="Ezra D."/>
            <person name="Gonzalez J."/>
            <person name="Henrissat B."/>
            <person name="Kuo A."/>
            <person name="Liang C."/>
            <person name="Lipzen A."/>
            <person name="Lutzoni F."/>
            <person name="Magnuson J."/>
            <person name="Mondo S."/>
            <person name="Nolan M."/>
            <person name="Ohm R."/>
            <person name="Pangilinan J."/>
            <person name="Park H.-J."/>
            <person name="Ramirez L."/>
            <person name="Alfaro M."/>
            <person name="Sun H."/>
            <person name="Tritt A."/>
            <person name="Yoshinaga Y."/>
            <person name="Zwiers L.-H."/>
            <person name="Turgeon B."/>
            <person name="Goodwin S."/>
            <person name="Spatafora J."/>
            <person name="Crous P."/>
            <person name="Grigoriev I."/>
        </authorList>
    </citation>
    <scope>NUCLEOTIDE SEQUENCE</scope>
    <source>
        <strain evidence="2">CBS 113818</strain>
    </source>
</reference>
<dbReference type="InterPro" id="IPR002937">
    <property type="entry name" value="Amino_oxidase"/>
</dbReference>
<dbReference type="InterPro" id="IPR036188">
    <property type="entry name" value="FAD/NAD-bd_sf"/>
</dbReference>
<organism evidence="2 3">
    <name type="scientific">Ophiobolus disseminans</name>
    <dbReference type="NCBI Taxonomy" id="1469910"/>
    <lineage>
        <taxon>Eukaryota</taxon>
        <taxon>Fungi</taxon>
        <taxon>Dikarya</taxon>
        <taxon>Ascomycota</taxon>
        <taxon>Pezizomycotina</taxon>
        <taxon>Dothideomycetes</taxon>
        <taxon>Pleosporomycetidae</taxon>
        <taxon>Pleosporales</taxon>
        <taxon>Pleosporineae</taxon>
        <taxon>Phaeosphaeriaceae</taxon>
        <taxon>Ophiobolus</taxon>
    </lineage>
</organism>
<dbReference type="PANTHER" id="PTHR10742">
    <property type="entry name" value="FLAVIN MONOAMINE OXIDASE"/>
    <property type="match status" value="1"/>
</dbReference>
<dbReference type="Gene3D" id="3.90.660.10">
    <property type="match status" value="1"/>
</dbReference>
<dbReference type="Pfam" id="PF01593">
    <property type="entry name" value="Amino_oxidase"/>
    <property type="match status" value="1"/>
</dbReference>